<reference evidence="1 2" key="1">
    <citation type="journal article" date="2021" name="BMC Genomics">
        <title>Datura genome reveals duplications of psychoactive alkaloid biosynthetic genes and high mutation rate following tissue culture.</title>
        <authorList>
            <person name="Rajewski A."/>
            <person name="Carter-House D."/>
            <person name="Stajich J."/>
            <person name="Litt A."/>
        </authorList>
    </citation>
    <scope>NUCLEOTIDE SEQUENCE [LARGE SCALE GENOMIC DNA]</scope>
    <source>
        <strain evidence="1">AR-01</strain>
    </source>
</reference>
<dbReference type="PROSITE" id="PS51257">
    <property type="entry name" value="PROKAR_LIPOPROTEIN"/>
    <property type="match status" value="1"/>
</dbReference>
<dbReference type="Proteomes" id="UP000823775">
    <property type="component" value="Unassembled WGS sequence"/>
</dbReference>
<comment type="caution">
    <text evidence="1">The sequence shown here is derived from an EMBL/GenBank/DDBJ whole genome shotgun (WGS) entry which is preliminary data.</text>
</comment>
<dbReference type="EMBL" id="JACEIK010004306">
    <property type="protein sequence ID" value="MCD9644993.1"/>
    <property type="molecule type" value="Genomic_DNA"/>
</dbReference>
<evidence type="ECO:0000313" key="1">
    <source>
        <dbReference type="EMBL" id="MCD9644993.1"/>
    </source>
</evidence>
<accession>A0ABS8VFR9</accession>
<evidence type="ECO:0000313" key="2">
    <source>
        <dbReference type="Proteomes" id="UP000823775"/>
    </source>
</evidence>
<name>A0ABS8VFR9_DATST</name>
<keyword evidence="2" id="KW-1185">Reference proteome</keyword>
<gene>
    <name evidence="1" type="ORF">HAX54_033621</name>
</gene>
<sequence>MEKVTECHLDDGSSPSFSLVGFTGCLLVKHDGSDEGDDSSANKSSLGGAGFDLDGDSGNKATSSLTWDFEEMFSRLPEYPEIEEKYKFYDLGWMTEALGYYYPTTTREFYANYIATMEVLCKKGQKPIEMLIQLHILVRGEMVDISEATIIRGDNTLAEERVVLRASLMYGFPLNMEAIIAEEINWRVVKFPTSLPFPSLIARLCKEAYVPILAGIDVETYAIKKYDLAKSKDETRYDLKLHKPIPKVFESSGKSAKEAETTTDPAGVATEMELVCYAALIPISSGAVAVIESRIS</sequence>
<proteinExistence type="predicted"/>
<organism evidence="1 2">
    <name type="scientific">Datura stramonium</name>
    <name type="common">Jimsonweed</name>
    <name type="synonym">Common thornapple</name>
    <dbReference type="NCBI Taxonomy" id="4076"/>
    <lineage>
        <taxon>Eukaryota</taxon>
        <taxon>Viridiplantae</taxon>
        <taxon>Streptophyta</taxon>
        <taxon>Embryophyta</taxon>
        <taxon>Tracheophyta</taxon>
        <taxon>Spermatophyta</taxon>
        <taxon>Magnoliopsida</taxon>
        <taxon>eudicotyledons</taxon>
        <taxon>Gunneridae</taxon>
        <taxon>Pentapetalae</taxon>
        <taxon>asterids</taxon>
        <taxon>lamiids</taxon>
        <taxon>Solanales</taxon>
        <taxon>Solanaceae</taxon>
        <taxon>Solanoideae</taxon>
        <taxon>Datureae</taxon>
        <taxon>Datura</taxon>
    </lineage>
</organism>
<protein>
    <submittedName>
        <fullName evidence="1">Uncharacterized protein</fullName>
    </submittedName>
</protein>